<protein>
    <recommendedName>
        <fullName evidence="2">Recombinase family protein</fullName>
    </recommendedName>
</protein>
<evidence type="ECO:0000313" key="1">
    <source>
        <dbReference type="EMBL" id="NEC84674.1"/>
    </source>
</evidence>
<organism evidence="1">
    <name type="scientific">Streptomyces sp. SID12501</name>
    <dbReference type="NCBI Taxonomy" id="2706042"/>
    <lineage>
        <taxon>Bacteria</taxon>
        <taxon>Bacillati</taxon>
        <taxon>Actinomycetota</taxon>
        <taxon>Actinomycetes</taxon>
        <taxon>Kitasatosporales</taxon>
        <taxon>Streptomycetaceae</taxon>
        <taxon>Streptomyces</taxon>
    </lineage>
</organism>
<reference evidence="1" key="1">
    <citation type="submission" date="2020-01" db="EMBL/GenBank/DDBJ databases">
        <title>Insect and environment-associated Actinomycetes.</title>
        <authorList>
            <person name="Currrie C."/>
            <person name="Chevrette M."/>
            <person name="Carlson C."/>
            <person name="Stubbendieck R."/>
            <person name="Wendt-Pienkowski E."/>
        </authorList>
    </citation>
    <scope>NUCLEOTIDE SEQUENCE</scope>
    <source>
        <strain evidence="1">SID12501</strain>
    </source>
</reference>
<name>A0A6B3BHA4_9ACTN</name>
<proteinExistence type="predicted"/>
<dbReference type="EMBL" id="JAAGLU010000002">
    <property type="protein sequence ID" value="NEC84674.1"/>
    <property type="molecule type" value="Genomic_DNA"/>
</dbReference>
<dbReference type="RefSeq" id="WP_164312141.1">
    <property type="nucleotide sequence ID" value="NZ_JAAGLU010000002.1"/>
</dbReference>
<comment type="caution">
    <text evidence="1">The sequence shown here is derived from an EMBL/GenBank/DDBJ whole genome shotgun (WGS) entry which is preliminary data.</text>
</comment>
<gene>
    <name evidence="1" type="ORF">G3I71_02055</name>
</gene>
<sequence length="128" mass="13961">MTVDTNRPRPPCAGYLRRLDGVDEQEELRLVAAMADFADRAGLVLTLVAVEKRPGYVVALHAVTRYCQNHGVRNVVVPTYEHLNQLPPLAHLAKELLQQDISGLVWIATSAGEEASTCTLTTRNGGPT</sequence>
<dbReference type="AlphaFoldDB" id="A0A6B3BHA4"/>
<evidence type="ECO:0008006" key="2">
    <source>
        <dbReference type="Google" id="ProtNLM"/>
    </source>
</evidence>
<accession>A0A6B3BHA4</accession>